<gene>
    <name evidence="4" type="ORF">FHS60_001254</name>
</gene>
<protein>
    <submittedName>
        <fullName evidence="4">Galactose mutarotase-like enzyme</fullName>
    </submittedName>
</protein>
<dbReference type="PANTHER" id="PTHR11122">
    <property type="entry name" value="APOSPORY-ASSOCIATED PROTEIN C-RELATED"/>
    <property type="match status" value="1"/>
</dbReference>
<evidence type="ECO:0000256" key="1">
    <source>
        <dbReference type="ARBA" id="ARBA00001913"/>
    </source>
</evidence>
<comment type="subunit">
    <text evidence="2">Monomer.</text>
</comment>
<accession>A0A7W5XY26</accession>
<name>A0A7W5XY26_9BACT</name>
<dbReference type="SUPFAM" id="SSF74650">
    <property type="entry name" value="Galactose mutarotase-like"/>
    <property type="match status" value="1"/>
</dbReference>
<dbReference type="GO" id="GO:0016853">
    <property type="term" value="F:isomerase activity"/>
    <property type="evidence" value="ECO:0007669"/>
    <property type="project" value="InterPro"/>
</dbReference>
<evidence type="ECO:0000256" key="3">
    <source>
        <dbReference type="ARBA" id="ARBA00022837"/>
    </source>
</evidence>
<dbReference type="PANTHER" id="PTHR11122:SF13">
    <property type="entry name" value="GLUCOSE-6-PHOSPHATE 1-EPIMERASE"/>
    <property type="match status" value="1"/>
</dbReference>
<dbReference type="GO" id="GO:0005975">
    <property type="term" value="P:carbohydrate metabolic process"/>
    <property type="evidence" value="ECO:0007669"/>
    <property type="project" value="InterPro"/>
</dbReference>
<proteinExistence type="predicted"/>
<dbReference type="CDD" id="cd09024">
    <property type="entry name" value="Aldose_epim_lacX"/>
    <property type="match status" value="1"/>
</dbReference>
<dbReference type="Proteomes" id="UP000541425">
    <property type="component" value="Unassembled WGS sequence"/>
</dbReference>
<dbReference type="InterPro" id="IPR014718">
    <property type="entry name" value="GH-type_carb-bd"/>
</dbReference>
<dbReference type="EMBL" id="JACICA010000005">
    <property type="protein sequence ID" value="MBB3702785.1"/>
    <property type="molecule type" value="Genomic_DNA"/>
</dbReference>
<dbReference type="Pfam" id="PF01263">
    <property type="entry name" value="Aldose_epim"/>
    <property type="match status" value="1"/>
</dbReference>
<evidence type="ECO:0000313" key="5">
    <source>
        <dbReference type="Proteomes" id="UP000541425"/>
    </source>
</evidence>
<dbReference type="GO" id="GO:0030246">
    <property type="term" value="F:carbohydrate binding"/>
    <property type="evidence" value="ECO:0007669"/>
    <property type="project" value="InterPro"/>
</dbReference>
<dbReference type="InterPro" id="IPR008183">
    <property type="entry name" value="Aldose_1/G6P_1-epimerase"/>
</dbReference>
<dbReference type="AlphaFoldDB" id="A0A7W5XY26"/>
<keyword evidence="3" id="KW-0106">Calcium</keyword>
<dbReference type="Gene3D" id="2.70.98.10">
    <property type="match status" value="1"/>
</dbReference>
<organism evidence="4 5">
    <name type="scientific">Alloprevotella rava</name>
    <dbReference type="NCBI Taxonomy" id="671218"/>
    <lineage>
        <taxon>Bacteria</taxon>
        <taxon>Pseudomonadati</taxon>
        <taxon>Bacteroidota</taxon>
        <taxon>Bacteroidia</taxon>
        <taxon>Bacteroidales</taxon>
        <taxon>Prevotellaceae</taxon>
        <taxon>Alloprevotella</taxon>
    </lineage>
</organism>
<comment type="cofactor">
    <cofactor evidence="1">
        <name>Ca(2+)</name>
        <dbReference type="ChEBI" id="CHEBI:29108"/>
    </cofactor>
</comment>
<comment type="caution">
    <text evidence="4">The sequence shown here is derived from an EMBL/GenBank/DDBJ whole genome shotgun (WGS) entry which is preliminary data.</text>
</comment>
<dbReference type="InterPro" id="IPR037481">
    <property type="entry name" value="LacX"/>
</dbReference>
<reference evidence="4 5" key="1">
    <citation type="submission" date="2020-08" db="EMBL/GenBank/DDBJ databases">
        <title>Genomic Encyclopedia of Type Strains, Phase IV (KMG-IV): sequencing the most valuable type-strain genomes for metagenomic binning, comparative biology and taxonomic classification.</title>
        <authorList>
            <person name="Goeker M."/>
        </authorList>
    </citation>
    <scope>NUCLEOTIDE SEQUENCE [LARGE SCALE GENOMIC DNA]</scope>
    <source>
        <strain evidence="4 5">DSM 22548</strain>
    </source>
</reference>
<evidence type="ECO:0000313" key="4">
    <source>
        <dbReference type="EMBL" id="MBB3702785.1"/>
    </source>
</evidence>
<evidence type="ECO:0000256" key="2">
    <source>
        <dbReference type="ARBA" id="ARBA00011245"/>
    </source>
</evidence>
<dbReference type="InterPro" id="IPR011013">
    <property type="entry name" value="Gal_mutarotase_sf_dom"/>
</dbReference>
<sequence length="293" mass="32617">MVKIENKHLIATFSEQGAETTSLRDAQSGREYIWQGDPTFWGGHSPILFPITGGLWNGESRIGDRAYNIPKHGFAKKMTWQVGEQTAESVTFFLEDTEVTREVFPYAFRLEVCYRLDGRTLKADFKVKNKGTEPMFFQVGGHPGLNLPDYKADGGVSGYIRFTGEADHLLRAGEQGCIIMDGTTPAHYPIPLTEEGLVPVCVDTFSNEALILERQVEAATLLDMEKRPVATVRSTAPVWLFWSPQGIHSPFVCFEPWYGLPDLQGFSGPIAERAFIQQAEGGTTWTGGYEVEV</sequence>
<dbReference type="RefSeq" id="WP_183696316.1">
    <property type="nucleotide sequence ID" value="NZ_JACICA010000005.1"/>
</dbReference>